<proteinExistence type="inferred from homology"/>
<feature type="coiled-coil region" evidence="9">
    <location>
        <begin position="157"/>
        <end position="184"/>
    </location>
</feature>
<protein>
    <recommendedName>
        <fullName evidence="2 8">DNA repair protein RecN</fullName>
    </recommendedName>
    <alternativeName>
        <fullName evidence="7 8">Recombination protein N</fullName>
    </alternativeName>
</protein>
<evidence type="ECO:0000256" key="1">
    <source>
        <dbReference type="ARBA" id="ARBA00009441"/>
    </source>
</evidence>
<evidence type="ECO:0000256" key="9">
    <source>
        <dbReference type="SAM" id="Coils"/>
    </source>
</evidence>
<reference evidence="11 12" key="1">
    <citation type="journal article" date="2009" name="Stand. Genomic Sci.">
        <title>Complete genome sequence of Streptobacillus moniliformis type strain (9901T).</title>
        <authorList>
            <person name="Nolan M."/>
            <person name="Gronow S."/>
            <person name="Lapidus A."/>
            <person name="Ivanova N."/>
            <person name="Copeland A."/>
            <person name="Lucas S."/>
            <person name="Del Rio T.G."/>
            <person name="Chen F."/>
            <person name="Tice H."/>
            <person name="Pitluck S."/>
            <person name="Cheng J.F."/>
            <person name="Sims D."/>
            <person name="Meincke L."/>
            <person name="Bruce D."/>
            <person name="Goodwin L."/>
            <person name="Brettin T."/>
            <person name="Han C."/>
            <person name="Detter J.C."/>
            <person name="Ovchinikova G."/>
            <person name="Pati A."/>
            <person name="Mavromatis K."/>
            <person name="Mikhailova N."/>
            <person name="Chen A."/>
            <person name="Palaniappan K."/>
            <person name="Land M."/>
            <person name="Hauser L."/>
            <person name="Chang Y.J."/>
            <person name="Jeffries C.D."/>
            <person name="Rohde M."/>
            <person name="Sproer C."/>
            <person name="Goker M."/>
            <person name="Bristow J."/>
            <person name="Eisen J.A."/>
            <person name="Markowitz V."/>
            <person name="Hugenholtz P."/>
            <person name="Kyrpides N.C."/>
            <person name="Klenk H.P."/>
            <person name="Chain P."/>
        </authorList>
    </citation>
    <scope>NUCLEOTIDE SEQUENCE [LARGE SCALE GENOMIC DNA]</scope>
    <source>
        <strain evidence="12">ATCC 14647 / DSM 12112 / NCTC 10651 / 9901</strain>
    </source>
</reference>
<dbReference type="KEGG" id="smf:Smon_0354"/>
<evidence type="ECO:0000313" key="11">
    <source>
        <dbReference type="EMBL" id="ACZ00838.1"/>
    </source>
</evidence>
<dbReference type="InterPro" id="IPR038729">
    <property type="entry name" value="Rad50/SbcC_AAA"/>
</dbReference>
<keyword evidence="3" id="KW-0547">Nucleotide-binding</keyword>
<dbReference type="GO" id="GO:0016887">
    <property type="term" value="F:ATP hydrolysis activity"/>
    <property type="evidence" value="ECO:0007669"/>
    <property type="project" value="InterPro"/>
</dbReference>
<keyword evidence="5" id="KW-0067">ATP-binding</keyword>
<dbReference type="Gene3D" id="3.40.50.300">
    <property type="entry name" value="P-loop containing nucleotide triphosphate hydrolases"/>
    <property type="match status" value="2"/>
</dbReference>
<dbReference type="GO" id="GO:0043590">
    <property type="term" value="C:bacterial nucleoid"/>
    <property type="evidence" value="ECO:0007669"/>
    <property type="project" value="TreeGrafter"/>
</dbReference>
<keyword evidence="6 8" id="KW-0234">DNA repair</keyword>
<name>D1AX12_STRM9</name>
<feature type="coiled-coil region" evidence="9">
    <location>
        <begin position="240"/>
        <end position="285"/>
    </location>
</feature>
<feature type="domain" description="Rad50/SbcC-type AAA" evidence="10">
    <location>
        <begin position="4"/>
        <end position="214"/>
    </location>
</feature>
<evidence type="ECO:0000259" key="10">
    <source>
        <dbReference type="Pfam" id="PF13476"/>
    </source>
</evidence>
<dbReference type="RefSeq" id="WP_012858395.1">
    <property type="nucleotide sequence ID" value="NC_013515.1"/>
</dbReference>
<evidence type="ECO:0000256" key="6">
    <source>
        <dbReference type="ARBA" id="ARBA00023204"/>
    </source>
</evidence>
<dbReference type="GO" id="GO:0006302">
    <property type="term" value="P:double-strand break repair"/>
    <property type="evidence" value="ECO:0007669"/>
    <property type="project" value="InterPro"/>
</dbReference>
<dbReference type="PIRSF" id="PIRSF003128">
    <property type="entry name" value="RecN"/>
    <property type="match status" value="1"/>
</dbReference>
<dbReference type="GO" id="GO:0006310">
    <property type="term" value="P:DNA recombination"/>
    <property type="evidence" value="ECO:0007669"/>
    <property type="project" value="InterPro"/>
</dbReference>
<dbReference type="InterPro" id="IPR027417">
    <property type="entry name" value="P-loop_NTPase"/>
</dbReference>
<dbReference type="PANTHER" id="PTHR11059:SF0">
    <property type="entry name" value="DNA REPAIR PROTEIN RECN"/>
    <property type="match status" value="1"/>
</dbReference>
<dbReference type="STRING" id="519441.Smon_0354"/>
<dbReference type="Pfam" id="PF13476">
    <property type="entry name" value="AAA_23"/>
    <property type="match status" value="1"/>
</dbReference>
<dbReference type="GO" id="GO:0009432">
    <property type="term" value="P:SOS response"/>
    <property type="evidence" value="ECO:0007669"/>
    <property type="project" value="TreeGrafter"/>
</dbReference>
<evidence type="ECO:0000256" key="3">
    <source>
        <dbReference type="ARBA" id="ARBA00022741"/>
    </source>
</evidence>
<dbReference type="Proteomes" id="UP000002072">
    <property type="component" value="Chromosome"/>
</dbReference>
<dbReference type="eggNOG" id="COG0497">
    <property type="taxonomic scope" value="Bacteria"/>
</dbReference>
<comment type="function">
    <text evidence="8">May be involved in recombinational repair of damaged DNA.</text>
</comment>
<dbReference type="GeneID" id="29672935"/>
<dbReference type="AlphaFoldDB" id="D1AX12"/>
<evidence type="ECO:0000256" key="7">
    <source>
        <dbReference type="ARBA" id="ARBA00033408"/>
    </source>
</evidence>
<dbReference type="InterPro" id="IPR004604">
    <property type="entry name" value="DNA_recomb/repair_RecN"/>
</dbReference>
<evidence type="ECO:0000256" key="5">
    <source>
        <dbReference type="ARBA" id="ARBA00022840"/>
    </source>
</evidence>
<evidence type="ECO:0000256" key="8">
    <source>
        <dbReference type="PIRNR" id="PIRNR003128"/>
    </source>
</evidence>
<evidence type="ECO:0000313" key="12">
    <source>
        <dbReference type="Proteomes" id="UP000002072"/>
    </source>
</evidence>
<dbReference type="HOGENOM" id="CLU_018297_3_1_0"/>
<keyword evidence="9" id="KW-0175">Coiled coil</keyword>
<dbReference type="FunFam" id="3.40.50.300:FF:000356">
    <property type="entry name" value="DNA repair protein RecN"/>
    <property type="match status" value="1"/>
</dbReference>
<sequence>MLKELKIENLAIIDEIDINLEKGLTVLTGETGAGKSIILDGLSLIIGEKANKEMIGKNSEKVTVEAVFNLDEEQIEKLNDLDYEFNDELIISREFGIDNKVRVNNKRFTLSNLKEISSNVLDLVGQHDHQYLLNSNYHLYLLDKFLDKDSLKIKSNMKEYISKIDTLNEEIEIIKKEKSEVIEKRNLYEYIVDEIFKHNLEIDEDEELENEYNELFNSGIITDKLTEILDILDFSSFKKVKKDLEKLSEYSNKYDNLTERFNNVYEELNDMVDELSSSLTSVDNNPYRLEEVNDRLNIIKKLKIKYGSSIKEILEYGENIKHKLELIESSDETLYNKEKELEENIKGYTKLSKKLSILRKDKAKTLKDSVMKELKELNMPQVVFDIEFTEIDRININGNDGVKFLISTNKGEKLKDLSKIASGGEISRIMLALKIVFSKVDHISCLIFDEIDTGISGETVIKIANKLKELSNNVQIICVTHSPQIAAKANNQFLIYKESDEKNTRTKIKKLDTKERVREIARILSGDNITKASLEIAKEMMK</sequence>
<dbReference type="GO" id="GO:0005524">
    <property type="term" value="F:ATP binding"/>
    <property type="evidence" value="ECO:0007669"/>
    <property type="project" value="UniProtKB-KW"/>
</dbReference>
<dbReference type="NCBIfam" id="TIGR00634">
    <property type="entry name" value="recN"/>
    <property type="match status" value="1"/>
</dbReference>
<dbReference type="PANTHER" id="PTHR11059">
    <property type="entry name" value="DNA REPAIR PROTEIN RECN"/>
    <property type="match status" value="1"/>
</dbReference>
<dbReference type="EMBL" id="CP001779">
    <property type="protein sequence ID" value="ACZ00838.1"/>
    <property type="molecule type" value="Genomic_DNA"/>
</dbReference>
<dbReference type="CDD" id="cd03241">
    <property type="entry name" value="ABC_RecN"/>
    <property type="match status" value="2"/>
</dbReference>
<keyword evidence="12" id="KW-1185">Reference proteome</keyword>
<evidence type="ECO:0000256" key="2">
    <source>
        <dbReference type="ARBA" id="ARBA00021315"/>
    </source>
</evidence>
<organism evidence="11 12">
    <name type="scientific">Streptobacillus moniliformis (strain ATCC 14647 / DSM 12112 / NCTC 10651 / 9901)</name>
    <dbReference type="NCBI Taxonomy" id="519441"/>
    <lineage>
        <taxon>Bacteria</taxon>
        <taxon>Fusobacteriati</taxon>
        <taxon>Fusobacteriota</taxon>
        <taxon>Fusobacteriia</taxon>
        <taxon>Fusobacteriales</taxon>
        <taxon>Leptotrichiaceae</taxon>
        <taxon>Streptobacillus</taxon>
    </lineage>
</organism>
<dbReference type="SUPFAM" id="SSF52540">
    <property type="entry name" value="P-loop containing nucleoside triphosphate hydrolases"/>
    <property type="match status" value="2"/>
</dbReference>
<evidence type="ECO:0000256" key="4">
    <source>
        <dbReference type="ARBA" id="ARBA00022763"/>
    </source>
</evidence>
<comment type="similarity">
    <text evidence="1 8">Belongs to the RecN family.</text>
</comment>
<accession>D1AX12</accession>
<keyword evidence="4 8" id="KW-0227">DNA damage</keyword>
<gene>
    <name evidence="11" type="ordered locus">Smon_0354</name>
</gene>
<dbReference type="OrthoDB" id="9806954at2"/>